<gene>
    <name evidence="1" type="ORF">CNX65_24155</name>
</gene>
<evidence type="ECO:0000313" key="1">
    <source>
        <dbReference type="EMBL" id="ATE55984.1"/>
    </source>
</evidence>
<dbReference type="EMBL" id="CP023445">
    <property type="protein sequence ID" value="ATE55984.1"/>
    <property type="molecule type" value="Genomic_DNA"/>
</dbReference>
<dbReference type="KEGG" id="apre:CNX65_24155"/>
<dbReference type="RefSeq" id="WP_096495811.1">
    <property type="nucleotide sequence ID" value="NZ_CP023445.1"/>
</dbReference>
<dbReference type="AlphaFoldDB" id="A0A290ZAH0"/>
<accession>A0A290ZAH0</accession>
<dbReference type="Proteomes" id="UP000218505">
    <property type="component" value="Chromosome"/>
</dbReference>
<sequence>MTENENAAYIAVRAAVAELGIAPDSYGPTLNTAASPSAVRVVAAALAARLAGAGVDRVVVWNSSDEAVLAHAVAVELGVGVSRMDAVEGAVAVNPPLAAGSSAALLATSWQSRGLTTARSIVDRQAGVAAIAAVSHSPALDEDLGVPVVHLLPESR</sequence>
<proteinExistence type="predicted"/>
<reference evidence="1" key="1">
    <citation type="submission" date="2017-09" db="EMBL/GenBank/DDBJ databases">
        <title>Complete Genome Sequence of ansamitocin-producing Bacterium Actinosynnema pretiosum X47.</title>
        <authorList>
            <person name="Cao G."/>
            <person name="Zong G."/>
            <person name="Zhong C."/>
            <person name="Fu J."/>
        </authorList>
    </citation>
    <scope>NUCLEOTIDE SEQUENCE [LARGE SCALE GENOMIC DNA]</scope>
    <source>
        <strain evidence="1">X47</strain>
    </source>
</reference>
<evidence type="ECO:0000313" key="2">
    <source>
        <dbReference type="Proteomes" id="UP000218505"/>
    </source>
</evidence>
<protein>
    <submittedName>
        <fullName evidence="1">Uncharacterized protein</fullName>
    </submittedName>
</protein>
<name>A0A290ZAH0_9PSEU</name>
<organism evidence="1 2">
    <name type="scientific">Actinosynnema pretiosum</name>
    <dbReference type="NCBI Taxonomy" id="42197"/>
    <lineage>
        <taxon>Bacteria</taxon>
        <taxon>Bacillati</taxon>
        <taxon>Actinomycetota</taxon>
        <taxon>Actinomycetes</taxon>
        <taxon>Pseudonocardiales</taxon>
        <taxon>Pseudonocardiaceae</taxon>
        <taxon>Actinosynnema</taxon>
    </lineage>
</organism>
<keyword evidence="2" id="KW-1185">Reference proteome</keyword>